<keyword evidence="1" id="KW-0547">Nucleotide-binding</keyword>
<dbReference type="NCBIfam" id="TIGR03918">
    <property type="entry name" value="GTP_HydF"/>
    <property type="match status" value="1"/>
</dbReference>
<reference evidence="6" key="1">
    <citation type="journal article" date="2021" name="PeerJ">
        <title>Extensive microbial diversity within the chicken gut microbiome revealed by metagenomics and culture.</title>
        <authorList>
            <person name="Gilroy R."/>
            <person name="Ravi A."/>
            <person name="Getino M."/>
            <person name="Pursley I."/>
            <person name="Horton D.L."/>
            <person name="Alikhan N.F."/>
            <person name="Baker D."/>
            <person name="Gharbi K."/>
            <person name="Hall N."/>
            <person name="Watson M."/>
            <person name="Adriaenssens E.M."/>
            <person name="Foster-Nyarko E."/>
            <person name="Jarju S."/>
            <person name="Secka A."/>
            <person name="Antonio M."/>
            <person name="Oren A."/>
            <person name="Chaudhuri R.R."/>
            <person name="La Ragione R."/>
            <person name="Hildebrand F."/>
            <person name="Pallen M.J."/>
        </authorList>
    </citation>
    <scope>NUCLEOTIDE SEQUENCE</scope>
    <source>
        <strain evidence="6">ChiBcec16_6824</strain>
    </source>
</reference>
<evidence type="ECO:0000259" key="3">
    <source>
        <dbReference type="Pfam" id="PF01926"/>
    </source>
</evidence>
<dbReference type="PANTHER" id="PTHR42714">
    <property type="entry name" value="TRNA MODIFICATION GTPASE GTPBP3"/>
    <property type="match status" value="1"/>
</dbReference>
<evidence type="ECO:0000259" key="5">
    <source>
        <dbReference type="Pfam" id="PF18133"/>
    </source>
</evidence>
<dbReference type="GO" id="GO:0005737">
    <property type="term" value="C:cytoplasm"/>
    <property type="evidence" value="ECO:0007669"/>
    <property type="project" value="TreeGrafter"/>
</dbReference>
<dbReference type="Gene3D" id="3.40.50.300">
    <property type="entry name" value="P-loop containing nucleotide triphosphate hydrolases"/>
    <property type="match status" value="1"/>
</dbReference>
<dbReference type="PANTHER" id="PTHR42714:SF6">
    <property type="entry name" value="TRANSLATION INITIATION FACTOR IF-2"/>
    <property type="match status" value="1"/>
</dbReference>
<dbReference type="InterPro" id="IPR027417">
    <property type="entry name" value="P-loop_NTPase"/>
</dbReference>
<dbReference type="InterPro" id="IPR023873">
    <property type="entry name" value="FeFe-hyd_GTPase_HydF"/>
</dbReference>
<dbReference type="NCBIfam" id="TIGR00231">
    <property type="entry name" value="small_GTP"/>
    <property type="match status" value="1"/>
</dbReference>
<sequence length="393" mass="42140">MSLTQTPQAERLHIALYGRRNAGKSSLINALTGQPVALVSDVAGTTADPVRKAMELHPIGPVLFIDTAGYDDVGELGTLRVEATQETLERADVALLVLAAPPTQEDLSWAAVLQKKKIPFLTVCNQADRWADPLSSLPDALRENAVVVSARTGEGIEDLRAALVRLIPEGFQQPALTGRLVEPGDTVLLVMPQDIQAPKGRLILPQVQTIRDLLDHTCTVVCTTAGGLSQALSTLAKPPKLIITDSQCFPQVAAAKPKESLLTSFSVLFAAYKGDMDAFVSGSAAIEALTPESRVLIAEACTHAPLEEDIGRVKIPALLRKRVGPSLRVDVVAGADWPKDLSSYDLIIHCGACMFNRKYVLSRLAAAQAQHIPMTNYGIAIARLTGILDQVVW</sequence>
<evidence type="ECO:0000256" key="1">
    <source>
        <dbReference type="ARBA" id="ARBA00022741"/>
    </source>
</evidence>
<dbReference type="Pfam" id="PF18133">
    <property type="entry name" value="HydF_tetramer"/>
    <property type="match status" value="1"/>
</dbReference>
<evidence type="ECO:0000256" key="2">
    <source>
        <dbReference type="ARBA" id="ARBA00023134"/>
    </source>
</evidence>
<evidence type="ECO:0000313" key="7">
    <source>
        <dbReference type="Proteomes" id="UP000823868"/>
    </source>
</evidence>
<reference evidence="6" key="2">
    <citation type="submission" date="2021-04" db="EMBL/GenBank/DDBJ databases">
        <authorList>
            <person name="Gilroy R."/>
        </authorList>
    </citation>
    <scope>NUCLEOTIDE SEQUENCE</scope>
    <source>
        <strain evidence="6">ChiBcec16_6824</strain>
    </source>
</reference>
<dbReference type="EMBL" id="DXDX01000072">
    <property type="protein sequence ID" value="HIY21027.1"/>
    <property type="molecule type" value="Genomic_DNA"/>
</dbReference>
<name>A0A9D1Y8L1_9FIRM</name>
<dbReference type="InterPro" id="IPR005225">
    <property type="entry name" value="Small_GTP-bd"/>
</dbReference>
<keyword evidence="2" id="KW-0342">GTP-binding</keyword>
<comment type="caution">
    <text evidence="6">The sequence shown here is derived from an EMBL/GenBank/DDBJ whole genome shotgun (WGS) entry which is preliminary data.</text>
</comment>
<dbReference type="Pfam" id="PF01926">
    <property type="entry name" value="MMR_HSR1"/>
    <property type="match status" value="1"/>
</dbReference>
<feature type="domain" description="Hydrogen maturase F tetramerization" evidence="5">
    <location>
        <begin position="278"/>
        <end position="392"/>
    </location>
</feature>
<dbReference type="GO" id="GO:0002098">
    <property type="term" value="P:tRNA wobble uridine modification"/>
    <property type="evidence" value="ECO:0007669"/>
    <property type="project" value="TreeGrafter"/>
</dbReference>
<evidence type="ECO:0000313" key="6">
    <source>
        <dbReference type="EMBL" id="HIY21027.1"/>
    </source>
</evidence>
<dbReference type="SUPFAM" id="SSF52540">
    <property type="entry name" value="P-loop containing nucleoside triphosphate hydrolases"/>
    <property type="match status" value="1"/>
</dbReference>
<protein>
    <submittedName>
        <fullName evidence="6">[FeFe] hydrogenase H-cluster maturation GTPase HydF</fullName>
    </submittedName>
</protein>
<dbReference type="CDD" id="cd00880">
    <property type="entry name" value="Era_like"/>
    <property type="match status" value="1"/>
</dbReference>
<evidence type="ECO:0000259" key="4">
    <source>
        <dbReference type="Pfam" id="PF18128"/>
    </source>
</evidence>
<dbReference type="InterPro" id="IPR041606">
    <property type="entry name" value="HydF_dimer"/>
</dbReference>
<dbReference type="Gene3D" id="3.40.50.11410">
    <property type="match status" value="1"/>
</dbReference>
<accession>A0A9D1Y8L1</accession>
<dbReference type="GO" id="GO:0030488">
    <property type="term" value="P:tRNA methylation"/>
    <property type="evidence" value="ECO:0007669"/>
    <property type="project" value="TreeGrafter"/>
</dbReference>
<dbReference type="GO" id="GO:0005525">
    <property type="term" value="F:GTP binding"/>
    <property type="evidence" value="ECO:0007669"/>
    <property type="project" value="UniProtKB-KW"/>
</dbReference>
<dbReference type="Gene3D" id="3.40.50.11420">
    <property type="match status" value="1"/>
</dbReference>
<gene>
    <name evidence="6" type="primary">hydF</name>
    <name evidence="6" type="ORF">H9841_03880</name>
</gene>
<dbReference type="InterPro" id="IPR006073">
    <property type="entry name" value="GTP-bd"/>
</dbReference>
<dbReference type="Pfam" id="PF18128">
    <property type="entry name" value="HydF_dimer"/>
    <property type="match status" value="1"/>
</dbReference>
<organism evidence="6 7">
    <name type="scientific">Candidatus Flavonifractor merdigallinarum</name>
    <dbReference type="NCBI Taxonomy" id="2838589"/>
    <lineage>
        <taxon>Bacteria</taxon>
        <taxon>Bacillati</taxon>
        <taxon>Bacillota</taxon>
        <taxon>Clostridia</taxon>
        <taxon>Eubacteriales</taxon>
        <taxon>Oscillospiraceae</taxon>
        <taxon>Flavonifractor</taxon>
    </lineage>
</organism>
<feature type="domain" description="Hydrogen maturase F dimerization" evidence="4">
    <location>
        <begin position="178"/>
        <end position="274"/>
    </location>
</feature>
<feature type="domain" description="G" evidence="3">
    <location>
        <begin position="13"/>
        <end position="126"/>
    </location>
</feature>
<dbReference type="InterPro" id="IPR040644">
    <property type="entry name" value="HydF_tetramer"/>
</dbReference>
<dbReference type="AlphaFoldDB" id="A0A9D1Y8L1"/>
<proteinExistence type="predicted"/>
<dbReference type="Proteomes" id="UP000823868">
    <property type="component" value="Unassembled WGS sequence"/>
</dbReference>